<evidence type="ECO:0000313" key="1">
    <source>
        <dbReference type="EMBL" id="MBB3175003.1"/>
    </source>
</evidence>
<proteinExistence type="predicted"/>
<comment type="caution">
    <text evidence="2">The sequence shown here is derived from an EMBL/GenBank/DDBJ whole genome shotgun (WGS) entry which is preliminary data.</text>
</comment>
<gene>
    <name evidence="1" type="ORF">FHR90_002850</name>
    <name evidence="2" type="ORF">HUK83_00635</name>
</gene>
<dbReference type="AlphaFoldDB" id="A0A850NGT0"/>
<reference evidence="1 3" key="2">
    <citation type="submission" date="2020-08" db="EMBL/GenBank/DDBJ databases">
        <title>Genomic Encyclopedia of Type Strains, Phase III (KMG-III): the genomes of soil and plant-associated and newly described type strains.</title>
        <authorList>
            <person name="Whitman W."/>
        </authorList>
    </citation>
    <scope>NUCLEOTIDE SEQUENCE [LARGE SCALE GENOMIC DNA]</scope>
    <source>
        <strain evidence="1 3">CECT 8088</strain>
    </source>
</reference>
<organism evidence="2 4">
    <name type="scientific">Endobacter medicaginis</name>
    <dbReference type="NCBI Taxonomy" id="1181271"/>
    <lineage>
        <taxon>Bacteria</taxon>
        <taxon>Pseudomonadati</taxon>
        <taxon>Pseudomonadota</taxon>
        <taxon>Alphaproteobacteria</taxon>
        <taxon>Acetobacterales</taxon>
        <taxon>Acetobacteraceae</taxon>
        <taxon>Endobacter</taxon>
    </lineage>
</organism>
<evidence type="ECO:0000313" key="4">
    <source>
        <dbReference type="Proteomes" id="UP000565205"/>
    </source>
</evidence>
<dbReference type="EMBL" id="JABXXQ010000003">
    <property type="protein sequence ID" value="NVN28853.1"/>
    <property type="molecule type" value="Genomic_DNA"/>
</dbReference>
<evidence type="ECO:0000313" key="3">
    <source>
        <dbReference type="Proteomes" id="UP000557688"/>
    </source>
</evidence>
<sequence>MAAARRAAAAATPRKGVAAVRLCCPFGFFDEDGVEHYWRTGQRVTDPVEIALLNERGAEIEVEQCPQP</sequence>
<reference evidence="2 4" key="1">
    <citation type="submission" date="2020-06" db="EMBL/GenBank/DDBJ databases">
        <title>Description of novel acetic acid bacteria.</title>
        <authorList>
            <person name="Sombolestani A."/>
        </authorList>
    </citation>
    <scope>NUCLEOTIDE SEQUENCE [LARGE SCALE GENOMIC DNA]</scope>
    <source>
        <strain evidence="2 4">LMG 26838</strain>
    </source>
</reference>
<dbReference type="Proteomes" id="UP000565205">
    <property type="component" value="Unassembled WGS sequence"/>
</dbReference>
<protein>
    <submittedName>
        <fullName evidence="2">Uncharacterized protein</fullName>
    </submittedName>
</protein>
<evidence type="ECO:0000313" key="2">
    <source>
        <dbReference type="EMBL" id="NVN28853.1"/>
    </source>
</evidence>
<keyword evidence="3" id="KW-1185">Reference proteome</keyword>
<accession>A0A850NGT0</accession>
<dbReference type="RefSeq" id="WP_176621609.1">
    <property type="nucleotide sequence ID" value="NZ_JABXXQ010000003.1"/>
</dbReference>
<dbReference type="Proteomes" id="UP000557688">
    <property type="component" value="Unassembled WGS sequence"/>
</dbReference>
<name>A0A850NGT0_9PROT</name>
<dbReference type="EMBL" id="JACHXV010000015">
    <property type="protein sequence ID" value="MBB3175003.1"/>
    <property type="molecule type" value="Genomic_DNA"/>
</dbReference>